<dbReference type="InterPro" id="IPR029052">
    <property type="entry name" value="Metallo-depent_PP-like"/>
</dbReference>
<sequence length="239" mass="26403">MQTSQVDQLPGDLDAIVVTADLQGRETFESSRGHPPRLLGEVVPEELENEILPELGIDPQRCGAILAGDFYTVPTLDRRGGTGDVTAVWQAFGRCFRWVTGVAGNHDTFASDLEHVSQMGRNIHFLDDQEVVLSELTIAGIGGIVGDPRRNQRKSDQHFRDCLQRRIHDELDILILHDGPGVPEQGLKGSPLIRMIVDVLPPPLIIRGHCHWETPLVDLPCGTQVLNVDSRIVILLRSP</sequence>
<dbReference type="RefSeq" id="WP_105329467.1">
    <property type="nucleotide sequence ID" value="NZ_PUHY01000006.1"/>
</dbReference>
<reference evidence="2 3" key="1">
    <citation type="submission" date="2018-02" db="EMBL/GenBank/DDBJ databases">
        <title>Comparative genomes isolates from brazilian mangrove.</title>
        <authorList>
            <person name="Araujo J.E."/>
            <person name="Taketani R.G."/>
            <person name="Silva M.C.P."/>
            <person name="Loureco M.V."/>
            <person name="Andreote F.D."/>
        </authorList>
    </citation>
    <scope>NUCLEOTIDE SEQUENCE [LARGE SCALE GENOMIC DNA]</scope>
    <source>
        <strain evidence="2 3">Hex-1 MGV</strain>
    </source>
</reference>
<dbReference type="Proteomes" id="UP000238322">
    <property type="component" value="Unassembled WGS sequence"/>
</dbReference>
<dbReference type="SUPFAM" id="SSF56300">
    <property type="entry name" value="Metallo-dependent phosphatases"/>
    <property type="match status" value="1"/>
</dbReference>
<dbReference type="EMBL" id="PUHY01000006">
    <property type="protein sequence ID" value="PQO36177.1"/>
    <property type="molecule type" value="Genomic_DNA"/>
</dbReference>
<dbReference type="Pfam" id="PF00149">
    <property type="entry name" value="Metallophos"/>
    <property type="match status" value="1"/>
</dbReference>
<protein>
    <recommendedName>
        <fullName evidence="1">Calcineurin-like phosphoesterase domain-containing protein</fullName>
    </recommendedName>
</protein>
<name>A0A2S8FVH2_9BACT</name>
<proteinExistence type="predicted"/>
<feature type="domain" description="Calcineurin-like phosphoesterase" evidence="1">
    <location>
        <begin position="67"/>
        <end position="211"/>
    </location>
</feature>
<dbReference type="OrthoDB" id="2729229at2"/>
<evidence type="ECO:0000259" key="1">
    <source>
        <dbReference type="Pfam" id="PF00149"/>
    </source>
</evidence>
<dbReference type="CDD" id="cd00838">
    <property type="entry name" value="MPP_superfamily"/>
    <property type="match status" value="1"/>
</dbReference>
<dbReference type="AlphaFoldDB" id="A0A2S8FVH2"/>
<evidence type="ECO:0000313" key="3">
    <source>
        <dbReference type="Proteomes" id="UP000238322"/>
    </source>
</evidence>
<comment type="caution">
    <text evidence="2">The sequence shown here is derived from an EMBL/GenBank/DDBJ whole genome shotgun (WGS) entry which is preliminary data.</text>
</comment>
<dbReference type="InterPro" id="IPR004843">
    <property type="entry name" value="Calcineurin-like_PHP"/>
</dbReference>
<organism evidence="2 3">
    <name type="scientific">Blastopirellula marina</name>
    <dbReference type="NCBI Taxonomy" id="124"/>
    <lineage>
        <taxon>Bacteria</taxon>
        <taxon>Pseudomonadati</taxon>
        <taxon>Planctomycetota</taxon>
        <taxon>Planctomycetia</taxon>
        <taxon>Pirellulales</taxon>
        <taxon>Pirellulaceae</taxon>
        <taxon>Blastopirellula</taxon>
    </lineage>
</organism>
<evidence type="ECO:0000313" key="2">
    <source>
        <dbReference type="EMBL" id="PQO36177.1"/>
    </source>
</evidence>
<accession>A0A2S8FVH2</accession>
<dbReference type="GO" id="GO:0016787">
    <property type="term" value="F:hydrolase activity"/>
    <property type="evidence" value="ECO:0007669"/>
    <property type="project" value="InterPro"/>
</dbReference>
<gene>
    <name evidence="2" type="ORF">C5Y83_09685</name>
</gene>